<dbReference type="PANTHER" id="PTHR43791:SF21">
    <property type="entry name" value="MAJOR FACILITATOR SUPERFAMILY (MFS) PROFILE DOMAIN-CONTAINING PROTEIN"/>
    <property type="match status" value="1"/>
</dbReference>
<evidence type="ECO:0000313" key="8">
    <source>
        <dbReference type="Proteomes" id="UP001055115"/>
    </source>
</evidence>
<proteinExistence type="predicted"/>
<dbReference type="EMBL" id="BQXU01000065">
    <property type="protein sequence ID" value="GKT52349.1"/>
    <property type="molecule type" value="Genomic_DNA"/>
</dbReference>
<dbReference type="GO" id="GO:0022857">
    <property type="term" value="F:transmembrane transporter activity"/>
    <property type="evidence" value="ECO:0007669"/>
    <property type="project" value="TreeGrafter"/>
</dbReference>
<comment type="subcellular location">
    <subcellularLocation>
        <location evidence="1">Membrane</location>
        <topology evidence="1">Multi-pass membrane protein</topology>
    </subcellularLocation>
</comment>
<evidence type="ECO:0000256" key="4">
    <source>
        <dbReference type="ARBA" id="ARBA00022989"/>
    </source>
</evidence>
<evidence type="ECO:0000256" key="1">
    <source>
        <dbReference type="ARBA" id="ARBA00004141"/>
    </source>
</evidence>
<dbReference type="SUPFAM" id="SSF103473">
    <property type="entry name" value="MFS general substrate transporter"/>
    <property type="match status" value="1"/>
</dbReference>
<dbReference type="Gene3D" id="1.20.1250.20">
    <property type="entry name" value="MFS general substrate transporter like domains"/>
    <property type="match status" value="1"/>
</dbReference>
<feature type="transmembrane region" description="Helical" evidence="6">
    <location>
        <begin position="77"/>
        <end position="94"/>
    </location>
</feature>
<comment type="caution">
    <text evidence="7">The sequence shown here is derived from an EMBL/GenBank/DDBJ whole genome shotgun (WGS) entry which is preliminary data.</text>
</comment>
<keyword evidence="5 6" id="KW-0472">Membrane</keyword>
<dbReference type="Proteomes" id="UP001055115">
    <property type="component" value="Unassembled WGS sequence"/>
</dbReference>
<dbReference type="InterPro" id="IPR036259">
    <property type="entry name" value="MFS_trans_sf"/>
</dbReference>
<accession>A0AA37UL79</accession>
<gene>
    <name evidence="7" type="ORF">ColSpa_12530</name>
</gene>
<evidence type="ECO:0000256" key="5">
    <source>
        <dbReference type="ARBA" id="ARBA00023136"/>
    </source>
</evidence>
<dbReference type="RefSeq" id="XP_049134699.1">
    <property type="nucleotide sequence ID" value="XM_049278742.1"/>
</dbReference>
<name>A0AA37UL79_9PEZI</name>
<evidence type="ECO:0000256" key="2">
    <source>
        <dbReference type="ARBA" id="ARBA00022448"/>
    </source>
</evidence>
<sequence>MSSVSVVKPLRDQEGDDTQTIEIDETAINRRVNRKMDIALLPLLSLLYLFNGLDRGNVGNAQTQGFTKDIGAVPDDLNLAVSLFFITFVLFQPPSAAVGRWLGAKHWIPIMMLGWGFVTLSQAFIKGRGKSLPA</sequence>
<dbReference type="PANTHER" id="PTHR43791">
    <property type="entry name" value="PERMEASE-RELATED"/>
    <property type="match status" value="1"/>
</dbReference>
<organism evidence="7 8">
    <name type="scientific">Colletotrichum spaethianum</name>
    <dbReference type="NCBI Taxonomy" id="700344"/>
    <lineage>
        <taxon>Eukaryota</taxon>
        <taxon>Fungi</taxon>
        <taxon>Dikarya</taxon>
        <taxon>Ascomycota</taxon>
        <taxon>Pezizomycotina</taxon>
        <taxon>Sordariomycetes</taxon>
        <taxon>Hypocreomycetidae</taxon>
        <taxon>Glomerellales</taxon>
        <taxon>Glomerellaceae</taxon>
        <taxon>Colletotrichum</taxon>
        <taxon>Colletotrichum spaethianum species complex</taxon>
    </lineage>
</organism>
<dbReference type="GeneID" id="73333332"/>
<keyword evidence="2" id="KW-0813">Transport</keyword>
<evidence type="ECO:0000256" key="3">
    <source>
        <dbReference type="ARBA" id="ARBA00022692"/>
    </source>
</evidence>
<reference evidence="7 8" key="1">
    <citation type="submission" date="2022-03" db="EMBL/GenBank/DDBJ databases">
        <title>Genome data of Colletotrichum spp.</title>
        <authorList>
            <person name="Utami Y.D."/>
            <person name="Hiruma K."/>
        </authorList>
    </citation>
    <scope>NUCLEOTIDE SEQUENCE [LARGE SCALE GENOMIC DNA]</scope>
    <source>
        <strain evidence="7 8">MAFF 239500</strain>
    </source>
</reference>
<feature type="transmembrane region" description="Helical" evidence="6">
    <location>
        <begin position="106"/>
        <end position="125"/>
    </location>
</feature>
<dbReference type="AlphaFoldDB" id="A0AA37UL79"/>
<protein>
    <submittedName>
        <fullName evidence="7">Transporter</fullName>
    </submittedName>
</protein>
<evidence type="ECO:0000313" key="7">
    <source>
        <dbReference type="EMBL" id="GKT52349.1"/>
    </source>
</evidence>
<keyword evidence="8" id="KW-1185">Reference proteome</keyword>
<dbReference type="GO" id="GO:0016020">
    <property type="term" value="C:membrane"/>
    <property type="evidence" value="ECO:0007669"/>
    <property type="project" value="UniProtKB-SubCell"/>
</dbReference>
<evidence type="ECO:0000256" key="6">
    <source>
        <dbReference type="SAM" id="Phobius"/>
    </source>
</evidence>
<keyword evidence="4 6" id="KW-1133">Transmembrane helix</keyword>
<keyword evidence="3 6" id="KW-0812">Transmembrane</keyword>